<protein>
    <submittedName>
        <fullName evidence="5">Uncharacterized protein</fullName>
    </submittedName>
</protein>
<dbReference type="Gene3D" id="3.40.50.720">
    <property type="entry name" value="NAD(P)-binding Rossmann-like Domain"/>
    <property type="match status" value="1"/>
</dbReference>
<evidence type="ECO:0000313" key="6">
    <source>
        <dbReference type="Proteomes" id="UP000009131"/>
    </source>
</evidence>
<dbReference type="FunFam" id="3.40.50.720:FF:000084">
    <property type="entry name" value="Short-chain dehydrogenase reductase"/>
    <property type="match status" value="1"/>
</dbReference>
<gene>
    <name evidence="5" type="primary">Mo03689</name>
    <name evidence="5" type="ORF">E5Q_03689</name>
</gene>
<dbReference type="RefSeq" id="XP_014565452.1">
    <property type="nucleotide sequence ID" value="XM_014709966.1"/>
</dbReference>
<dbReference type="HOGENOM" id="CLU_010194_4_1_1"/>
<evidence type="ECO:0000256" key="1">
    <source>
        <dbReference type="ARBA" id="ARBA00006484"/>
    </source>
</evidence>
<dbReference type="AlphaFoldDB" id="G7E2F5"/>
<keyword evidence="6" id="KW-1185">Reference proteome</keyword>
<accession>G7E2F5</accession>
<dbReference type="InterPro" id="IPR002347">
    <property type="entry name" value="SDR_fam"/>
</dbReference>
<dbReference type="SUPFAM" id="SSF51735">
    <property type="entry name" value="NAD(P)-binding Rossmann-fold domains"/>
    <property type="match status" value="1"/>
</dbReference>
<dbReference type="PRINTS" id="PR00081">
    <property type="entry name" value="GDHRDH"/>
</dbReference>
<evidence type="ECO:0000313" key="5">
    <source>
        <dbReference type="EMBL" id="GAA97015.1"/>
    </source>
</evidence>
<dbReference type="eggNOG" id="KOG0725">
    <property type="taxonomic scope" value="Eukaryota"/>
</dbReference>
<comment type="caution">
    <text evidence="5">The sequence shown here is derived from an EMBL/GenBank/DDBJ whole genome shotgun (WGS) entry which is preliminary data.</text>
</comment>
<dbReference type="GO" id="GO:0016614">
    <property type="term" value="F:oxidoreductase activity, acting on CH-OH group of donors"/>
    <property type="evidence" value="ECO:0007669"/>
    <property type="project" value="UniProtKB-ARBA"/>
</dbReference>
<proteinExistence type="inferred from homology"/>
<keyword evidence="3" id="KW-0560">Oxidoreductase</keyword>
<name>G7E2F5_MIXOS</name>
<dbReference type="PANTHER" id="PTHR48107">
    <property type="entry name" value="NADPH-DEPENDENT ALDEHYDE REDUCTASE-LIKE PROTEIN, CHLOROPLASTIC-RELATED"/>
    <property type="match status" value="1"/>
</dbReference>
<dbReference type="OrthoDB" id="1393670at2759"/>
<dbReference type="OMA" id="YGYFHMA"/>
<dbReference type="InterPro" id="IPR020904">
    <property type="entry name" value="Sc_DH/Rdtase_CS"/>
</dbReference>
<keyword evidence="2" id="KW-0521">NADP</keyword>
<reference evidence="5 6" key="1">
    <citation type="journal article" date="2011" name="J. Gen. Appl. Microbiol.">
        <title>Draft genome sequencing of the enigmatic basidiomycete Mixia osmundae.</title>
        <authorList>
            <person name="Nishida H."/>
            <person name="Nagatsuka Y."/>
            <person name="Sugiyama J."/>
        </authorList>
    </citation>
    <scope>NUCLEOTIDE SEQUENCE [LARGE SCALE GENOMIC DNA]</scope>
    <source>
        <strain evidence="6">CBS 9802 / IAM 14324 / JCM 22182 / KY 12970</strain>
    </source>
</reference>
<evidence type="ECO:0000256" key="3">
    <source>
        <dbReference type="ARBA" id="ARBA00023002"/>
    </source>
</evidence>
<dbReference type="PROSITE" id="PS00061">
    <property type="entry name" value="ADH_SHORT"/>
    <property type="match status" value="1"/>
</dbReference>
<dbReference type="FunCoup" id="G7E2F5">
    <property type="interactions" value="3"/>
</dbReference>
<dbReference type="EMBL" id="BABT02000110">
    <property type="protein sequence ID" value="GAA97015.1"/>
    <property type="molecule type" value="Genomic_DNA"/>
</dbReference>
<comment type="similarity">
    <text evidence="1">Belongs to the short-chain dehydrogenases/reductases (SDR) family.</text>
</comment>
<reference evidence="5 6" key="2">
    <citation type="journal article" date="2012" name="Open Biol.">
        <title>Characteristics of nucleosomes and linker DNA regions on the genome of the basidiomycete Mixia osmundae revealed by mono- and dinucleosome mapping.</title>
        <authorList>
            <person name="Nishida H."/>
            <person name="Kondo S."/>
            <person name="Matsumoto T."/>
            <person name="Suzuki Y."/>
            <person name="Yoshikawa H."/>
            <person name="Taylor T.D."/>
            <person name="Sugiyama J."/>
        </authorList>
    </citation>
    <scope>NUCLEOTIDE SEQUENCE [LARGE SCALE GENOMIC DNA]</scope>
    <source>
        <strain evidence="6">CBS 9802 / IAM 14324 / JCM 22182 / KY 12970</strain>
    </source>
</reference>
<dbReference type="PRINTS" id="PR00080">
    <property type="entry name" value="SDRFAMILY"/>
</dbReference>
<dbReference type="Pfam" id="PF13561">
    <property type="entry name" value="adh_short_C2"/>
    <property type="match status" value="1"/>
</dbReference>
<evidence type="ECO:0000256" key="4">
    <source>
        <dbReference type="SAM" id="MobiDB-lite"/>
    </source>
</evidence>
<dbReference type="PANTHER" id="PTHR48107:SF16">
    <property type="entry name" value="NADPH-DEPENDENT ALDEHYDE REDUCTASE 1, CHLOROPLASTIC"/>
    <property type="match status" value="1"/>
</dbReference>
<organism evidence="5 6">
    <name type="scientific">Mixia osmundae (strain CBS 9802 / IAM 14324 / JCM 22182 / KY 12970)</name>
    <dbReference type="NCBI Taxonomy" id="764103"/>
    <lineage>
        <taxon>Eukaryota</taxon>
        <taxon>Fungi</taxon>
        <taxon>Dikarya</taxon>
        <taxon>Basidiomycota</taxon>
        <taxon>Pucciniomycotina</taxon>
        <taxon>Mixiomycetes</taxon>
        <taxon>Mixiales</taxon>
        <taxon>Mixiaceae</taxon>
        <taxon>Mixia</taxon>
    </lineage>
</organism>
<evidence type="ECO:0000256" key="2">
    <source>
        <dbReference type="ARBA" id="ARBA00022857"/>
    </source>
</evidence>
<sequence length="311" mass="33843">MADQHYEGKLSAFPVESIKPQEQNRPGLDAKMDPMAEFTRLETYDLETNEPKLAEYIGCNKLKGRACLLTGADSGIARSAALLMAREGANISIVYLPAEQKDADDVKKQIEEKEGTKCLLLPYDLTKRDNCKIVVDKHIETYGRLDVLVNNSARQKQSDNFAEIDLDDVELTYRTNIWTMFAVTKYAMPHLKRGASIINTGSVAAAMGNPSLVDYSSTKAAIATFTKSLALQLAPKGIRVNCIAPGIIFTPFQPTSNDADTMKQIGKGEPPLGRPGQPSELGPAYVWLASAESSYITGTVIHINGGIDVSA</sequence>
<dbReference type="InParanoid" id="G7E2F5"/>
<feature type="region of interest" description="Disordered" evidence="4">
    <location>
        <begin position="1"/>
        <end position="30"/>
    </location>
</feature>
<dbReference type="InterPro" id="IPR036291">
    <property type="entry name" value="NAD(P)-bd_dom_sf"/>
</dbReference>
<dbReference type="Proteomes" id="UP000009131">
    <property type="component" value="Unassembled WGS sequence"/>
</dbReference>
<dbReference type="STRING" id="764103.G7E2F5"/>